<keyword evidence="2" id="KW-1185">Reference proteome</keyword>
<organism evidence="1 2">
    <name type="scientific">Anabaena azotica FACHB-119</name>
    <dbReference type="NCBI Taxonomy" id="947527"/>
    <lineage>
        <taxon>Bacteria</taxon>
        <taxon>Bacillati</taxon>
        <taxon>Cyanobacteriota</taxon>
        <taxon>Cyanophyceae</taxon>
        <taxon>Nostocales</taxon>
        <taxon>Nostocaceae</taxon>
        <taxon>Anabaena</taxon>
        <taxon>Anabaena azotica</taxon>
    </lineage>
</organism>
<dbReference type="EMBL" id="JACJSG010000006">
    <property type="protein sequence ID" value="MBD2500167.1"/>
    <property type="molecule type" value="Genomic_DNA"/>
</dbReference>
<accession>A0ABR8D1G7</accession>
<name>A0ABR8D1G7_9NOST</name>
<evidence type="ECO:0000313" key="1">
    <source>
        <dbReference type="EMBL" id="MBD2500167.1"/>
    </source>
</evidence>
<dbReference type="RefSeq" id="WP_190468411.1">
    <property type="nucleotide sequence ID" value="NZ_JACJSG010000006.1"/>
</dbReference>
<reference evidence="1 2" key="1">
    <citation type="journal article" date="2020" name="ISME J.">
        <title>Comparative genomics reveals insights into cyanobacterial evolution and habitat adaptation.</title>
        <authorList>
            <person name="Chen M.Y."/>
            <person name="Teng W.K."/>
            <person name="Zhao L."/>
            <person name="Hu C.X."/>
            <person name="Zhou Y.K."/>
            <person name="Han B.P."/>
            <person name="Song L.R."/>
            <person name="Shu W.S."/>
        </authorList>
    </citation>
    <scope>NUCLEOTIDE SEQUENCE [LARGE SCALE GENOMIC DNA]</scope>
    <source>
        <strain evidence="1 2">FACHB-119</strain>
    </source>
</reference>
<proteinExistence type="predicted"/>
<gene>
    <name evidence="1" type="ORF">H6G83_05955</name>
</gene>
<comment type="caution">
    <text evidence="1">The sequence shown here is derived from an EMBL/GenBank/DDBJ whole genome shotgun (WGS) entry which is preliminary data.</text>
</comment>
<protein>
    <submittedName>
        <fullName evidence="1">Uncharacterized protein</fullName>
    </submittedName>
</protein>
<dbReference type="Proteomes" id="UP000661112">
    <property type="component" value="Unassembled WGS sequence"/>
</dbReference>
<sequence>MTSEFDSSTIFKSVLKRWTGESSPVGGECSHRCGSAAGWTAVRPWRSRRVPGGVSRALGTGEPGG</sequence>
<evidence type="ECO:0000313" key="2">
    <source>
        <dbReference type="Proteomes" id="UP000661112"/>
    </source>
</evidence>